<feature type="region of interest" description="Disordered" evidence="8">
    <location>
        <begin position="238"/>
        <end position="267"/>
    </location>
</feature>
<name>A0A1I7YI61_9BILA</name>
<dbReference type="PANTHER" id="PTHR12788">
    <property type="entry name" value="PROTEIN-TYROSINE SULFOTRANSFERASE 2"/>
    <property type="match status" value="1"/>
</dbReference>
<evidence type="ECO:0000256" key="2">
    <source>
        <dbReference type="ARBA" id="ARBA00009988"/>
    </source>
</evidence>
<proteinExistence type="inferred from homology"/>
<organism evidence="9 10">
    <name type="scientific">Steinernema glaseri</name>
    <dbReference type="NCBI Taxonomy" id="37863"/>
    <lineage>
        <taxon>Eukaryota</taxon>
        <taxon>Metazoa</taxon>
        <taxon>Ecdysozoa</taxon>
        <taxon>Nematoda</taxon>
        <taxon>Chromadorea</taxon>
        <taxon>Rhabditida</taxon>
        <taxon>Tylenchina</taxon>
        <taxon>Panagrolaimomorpha</taxon>
        <taxon>Strongyloidoidea</taxon>
        <taxon>Steinernematidae</taxon>
        <taxon>Steinernema</taxon>
    </lineage>
</organism>
<dbReference type="Pfam" id="PF13469">
    <property type="entry name" value="Sulfotransfer_3"/>
    <property type="match status" value="1"/>
</dbReference>
<keyword evidence="9" id="KW-1185">Reference proteome</keyword>
<feature type="compositionally biased region" description="Basic and acidic residues" evidence="8">
    <location>
        <begin position="238"/>
        <end position="250"/>
    </location>
</feature>
<evidence type="ECO:0000313" key="10">
    <source>
        <dbReference type="WBParaSite" id="L893_g16586.t1"/>
    </source>
</evidence>
<dbReference type="InterPro" id="IPR026634">
    <property type="entry name" value="TPST-like"/>
</dbReference>
<dbReference type="PANTHER" id="PTHR12788:SF10">
    <property type="entry name" value="PROTEIN-TYROSINE SULFOTRANSFERASE"/>
    <property type="match status" value="1"/>
</dbReference>
<evidence type="ECO:0000256" key="7">
    <source>
        <dbReference type="RuleBase" id="RU365018"/>
    </source>
</evidence>
<dbReference type="WBParaSite" id="L893_g16586.t1">
    <property type="protein sequence ID" value="L893_g16586.t1"/>
    <property type="gene ID" value="L893_g16586"/>
</dbReference>
<sequence>MLALRSQWKKSEKEWKRLIEAGITDTVLNSAISSFVIEIIAGHGPPAPRLCNKDPFTMKSAVYLSQIFPTSKFIMMIRDGRASVHSIITRKVTITGFDLTDPRQCLTKWNQAISTMYDQCLEVGADRCLMVHYEQLVLHPSSQMKRILEFLDVKWDDKVLHHEDEVGKDIRLSKTERSTDQVVKPVNLDALSKWVNFYSADVVSDMPDIAPMLETLGYDPRANPPNYGKPDEEVVRKTQDVHQNGDKWYEKAVQSVNDPSRVDKPES</sequence>
<evidence type="ECO:0000313" key="9">
    <source>
        <dbReference type="Proteomes" id="UP000095287"/>
    </source>
</evidence>
<evidence type="ECO:0000256" key="4">
    <source>
        <dbReference type="ARBA" id="ARBA00023157"/>
    </source>
</evidence>
<protein>
    <recommendedName>
        <fullName evidence="7">Protein-tyrosine sulfotransferase</fullName>
        <ecNumber evidence="7">2.8.2.20</ecNumber>
    </recommendedName>
</protein>
<dbReference type="SUPFAM" id="SSF52540">
    <property type="entry name" value="P-loop containing nucleoside triphosphate hydrolases"/>
    <property type="match status" value="1"/>
</dbReference>
<dbReference type="FunFam" id="3.40.50.300:FF:002853">
    <property type="entry name" value="Protein-tyrosine sulfotransferase"/>
    <property type="match status" value="1"/>
</dbReference>
<dbReference type="Proteomes" id="UP000095287">
    <property type="component" value="Unplaced"/>
</dbReference>
<evidence type="ECO:0000256" key="6">
    <source>
        <dbReference type="ARBA" id="ARBA00048460"/>
    </source>
</evidence>
<keyword evidence="5" id="KW-0325">Glycoprotein</keyword>
<keyword evidence="3 7" id="KW-0808">Transferase</keyword>
<comment type="similarity">
    <text evidence="2 7">Belongs to the protein sulfotransferase family.</text>
</comment>
<dbReference type="GO" id="GO:0005794">
    <property type="term" value="C:Golgi apparatus"/>
    <property type="evidence" value="ECO:0007669"/>
    <property type="project" value="UniProtKB-ARBA"/>
</dbReference>
<reference evidence="10" key="1">
    <citation type="submission" date="2016-11" db="UniProtKB">
        <authorList>
            <consortium name="WormBaseParasite"/>
        </authorList>
    </citation>
    <scope>IDENTIFICATION</scope>
</reference>
<dbReference type="EC" id="2.8.2.20" evidence="7"/>
<evidence type="ECO:0000256" key="1">
    <source>
        <dbReference type="ARBA" id="ARBA00003886"/>
    </source>
</evidence>
<evidence type="ECO:0000256" key="8">
    <source>
        <dbReference type="SAM" id="MobiDB-lite"/>
    </source>
</evidence>
<evidence type="ECO:0000256" key="3">
    <source>
        <dbReference type="ARBA" id="ARBA00022679"/>
    </source>
</evidence>
<dbReference type="Gene3D" id="3.40.50.300">
    <property type="entry name" value="P-loop containing nucleotide triphosphate hydrolases"/>
    <property type="match status" value="1"/>
</dbReference>
<evidence type="ECO:0000256" key="5">
    <source>
        <dbReference type="ARBA" id="ARBA00023180"/>
    </source>
</evidence>
<comment type="catalytic activity">
    <reaction evidence="6 7">
        <text>L-tyrosyl-[protein] + 3'-phosphoadenylyl sulfate = O-sulfo-L-tyrosine-[protein] + adenosine 3',5'-bisphosphate + H(+)</text>
        <dbReference type="Rhea" id="RHEA:16801"/>
        <dbReference type="Rhea" id="RHEA-COMP:10136"/>
        <dbReference type="Rhea" id="RHEA-COMP:11688"/>
        <dbReference type="ChEBI" id="CHEBI:15378"/>
        <dbReference type="ChEBI" id="CHEBI:46858"/>
        <dbReference type="ChEBI" id="CHEBI:58339"/>
        <dbReference type="ChEBI" id="CHEBI:58343"/>
        <dbReference type="ChEBI" id="CHEBI:65286"/>
        <dbReference type="EC" id="2.8.2.20"/>
    </reaction>
</comment>
<accession>A0A1I7YI61</accession>
<dbReference type="GO" id="GO:0008476">
    <property type="term" value="F:protein-tyrosine sulfotransferase activity"/>
    <property type="evidence" value="ECO:0007669"/>
    <property type="project" value="UniProtKB-EC"/>
</dbReference>
<dbReference type="AlphaFoldDB" id="A0A1I7YI61"/>
<comment type="function">
    <text evidence="1 7">Catalyzes the O-sulfation of tyrosine residues within acidic motifs of polypeptides, using 3'-phosphoadenylyl sulfate (PAPS) as cosubstrate.</text>
</comment>
<dbReference type="InterPro" id="IPR027417">
    <property type="entry name" value="P-loop_NTPase"/>
</dbReference>
<keyword evidence="4" id="KW-1015">Disulfide bond</keyword>